<dbReference type="Proteomes" id="UP000318571">
    <property type="component" value="Chromosome 6"/>
</dbReference>
<keyword evidence="5" id="KW-1185">Reference proteome</keyword>
<dbReference type="InterPro" id="IPR003599">
    <property type="entry name" value="Ig_sub"/>
</dbReference>
<dbReference type="STRING" id="6832.A0A553PQW1"/>
<name>A0A553PQW1_TIGCA</name>
<feature type="region of interest" description="Disordered" evidence="1">
    <location>
        <begin position="348"/>
        <end position="387"/>
    </location>
</feature>
<feature type="signal peptide" evidence="2">
    <location>
        <begin position="1"/>
        <end position="23"/>
    </location>
</feature>
<comment type="caution">
    <text evidence="4">The sequence shown here is derived from an EMBL/GenBank/DDBJ whole genome shotgun (WGS) entry which is preliminary data.</text>
</comment>
<dbReference type="PROSITE" id="PS51257">
    <property type="entry name" value="PROKAR_LIPOPROTEIN"/>
    <property type="match status" value="1"/>
</dbReference>
<dbReference type="SUPFAM" id="SSF48726">
    <property type="entry name" value="Immunoglobulin"/>
    <property type="match status" value="1"/>
</dbReference>
<feature type="chain" id="PRO_5021953780" description="Ig-like domain-containing protein" evidence="2">
    <location>
        <begin position="24"/>
        <end position="609"/>
    </location>
</feature>
<feature type="domain" description="Ig-like" evidence="3">
    <location>
        <begin position="476"/>
        <end position="564"/>
    </location>
</feature>
<dbReference type="SMART" id="SM00409">
    <property type="entry name" value="IG"/>
    <property type="match status" value="1"/>
</dbReference>
<dbReference type="InterPro" id="IPR036179">
    <property type="entry name" value="Ig-like_dom_sf"/>
</dbReference>
<dbReference type="Gene3D" id="2.60.40.10">
    <property type="entry name" value="Immunoglobulins"/>
    <property type="match status" value="1"/>
</dbReference>
<evidence type="ECO:0000313" key="5">
    <source>
        <dbReference type="Proteomes" id="UP000318571"/>
    </source>
</evidence>
<organism evidence="4 5">
    <name type="scientific">Tigriopus californicus</name>
    <name type="common">Marine copepod</name>
    <dbReference type="NCBI Taxonomy" id="6832"/>
    <lineage>
        <taxon>Eukaryota</taxon>
        <taxon>Metazoa</taxon>
        <taxon>Ecdysozoa</taxon>
        <taxon>Arthropoda</taxon>
        <taxon>Crustacea</taxon>
        <taxon>Multicrustacea</taxon>
        <taxon>Hexanauplia</taxon>
        <taxon>Copepoda</taxon>
        <taxon>Harpacticoida</taxon>
        <taxon>Harpacticidae</taxon>
        <taxon>Tigriopus</taxon>
    </lineage>
</organism>
<dbReference type="PROSITE" id="PS50835">
    <property type="entry name" value="IG_LIKE"/>
    <property type="match status" value="1"/>
</dbReference>
<dbReference type="InterPro" id="IPR007110">
    <property type="entry name" value="Ig-like_dom"/>
</dbReference>
<reference evidence="4 5" key="1">
    <citation type="journal article" date="2018" name="Nat. Ecol. Evol.">
        <title>Genomic signatures of mitonuclear coevolution across populations of Tigriopus californicus.</title>
        <authorList>
            <person name="Barreto F.S."/>
            <person name="Watson E.T."/>
            <person name="Lima T.G."/>
            <person name="Willett C.S."/>
            <person name="Edmands S."/>
            <person name="Li W."/>
            <person name="Burton R.S."/>
        </authorList>
    </citation>
    <scope>NUCLEOTIDE SEQUENCE [LARGE SCALE GENOMIC DNA]</scope>
    <source>
        <strain evidence="4 5">San Diego</strain>
    </source>
</reference>
<feature type="region of interest" description="Disordered" evidence="1">
    <location>
        <begin position="205"/>
        <end position="263"/>
    </location>
</feature>
<proteinExistence type="predicted"/>
<dbReference type="Pfam" id="PF13927">
    <property type="entry name" value="Ig_3"/>
    <property type="match status" value="1"/>
</dbReference>
<dbReference type="EMBL" id="VCGU01000002">
    <property type="protein sequence ID" value="TRY80073.1"/>
    <property type="molecule type" value="Genomic_DNA"/>
</dbReference>
<evidence type="ECO:0000256" key="2">
    <source>
        <dbReference type="SAM" id="SignalP"/>
    </source>
</evidence>
<evidence type="ECO:0000313" key="4">
    <source>
        <dbReference type="EMBL" id="TRY80073.1"/>
    </source>
</evidence>
<accession>A0A553PQW1</accession>
<evidence type="ECO:0000259" key="3">
    <source>
        <dbReference type="PROSITE" id="PS50835"/>
    </source>
</evidence>
<keyword evidence="2" id="KW-0732">Signal</keyword>
<gene>
    <name evidence="4" type="ORF">TCAL_14802</name>
</gene>
<feature type="compositionally biased region" description="Acidic residues" evidence="1">
    <location>
        <begin position="214"/>
        <end position="258"/>
    </location>
</feature>
<sequence length="609" mass="66613">MKFVQVQCSIILWISLILASCQSQDVTTNAPEEIVEITTNGEINVKLPSLTIQTSSIRVVDDVNVLQVNGIGSVQEVQLESETTETPEDLASTTEGLEIEETTILESSTSEASALATDEEETIRVSDIAPEGVLTTLAPSVPEITSLENVDPVATEKNAHVDEEEELATTVEPLFNGDSTTIEADEGTTSTPVQINAHLNDTANTAHSSTQTEIVEDESLEEAVPEGEPIEDEVSESIEEPSNDLESDDSTSNEEDTIPENLRPKFPAAQPRAIGKIVPSVQDFAERVRNGKQLQEDGTTIQPEIDATTTSTVADQELVVITEQPAEIEIEATTSDPVVIQEELEDVTLSSASNDEEIEVTPSNSESSIEETEEVTQSSSDANDQEVEVTTISIEQSIGEIEEVTQTLNGVTDEELEVEIPDLVEEGEEVSTEVSDASEPINDEPTIPDAQPIVIEEEEEEEEPSNPSPIEENLRPRITSQPAMIQFFTVGEPFVLICEAESQTGDEVKYSWTRNGHFLRENDPVNQIYRESLTNGNLLFISPKIRDVGTYQCVAETLAGKSFSQASLLMVQREAEAIASRLVDNNEVVLVDTREPRQERVFVVMPEEE</sequence>
<dbReference type="InterPro" id="IPR013783">
    <property type="entry name" value="Ig-like_fold"/>
</dbReference>
<dbReference type="AlphaFoldDB" id="A0A553PQW1"/>
<evidence type="ECO:0000256" key="1">
    <source>
        <dbReference type="SAM" id="MobiDB-lite"/>
    </source>
</evidence>
<feature type="region of interest" description="Disordered" evidence="1">
    <location>
        <begin position="432"/>
        <end position="451"/>
    </location>
</feature>
<protein>
    <recommendedName>
        <fullName evidence="3">Ig-like domain-containing protein</fullName>
    </recommendedName>
</protein>